<proteinExistence type="predicted"/>
<accession>A0A813ZCL1</accession>
<protein>
    <recommendedName>
        <fullName evidence="6">Cyclin N-terminal domain-containing protein</fullName>
    </recommendedName>
</protein>
<dbReference type="GO" id="GO:0035861">
    <property type="term" value="C:site of double-strand break"/>
    <property type="evidence" value="ECO:0007669"/>
    <property type="project" value="TreeGrafter"/>
</dbReference>
<evidence type="ECO:0000313" key="1">
    <source>
        <dbReference type="EMBL" id="CAF0748379.1"/>
    </source>
</evidence>
<evidence type="ECO:0000313" key="3">
    <source>
        <dbReference type="EMBL" id="CAF3526703.1"/>
    </source>
</evidence>
<dbReference type="EMBL" id="CAJNOQ010001473">
    <property type="protein sequence ID" value="CAF0897498.1"/>
    <property type="molecule type" value="Genomic_DNA"/>
</dbReference>
<evidence type="ECO:0008006" key="6">
    <source>
        <dbReference type="Google" id="ProtNLM"/>
    </source>
</evidence>
<dbReference type="AlphaFoldDB" id="A0A813ZCL1"/>
<dbReference type="Proteomes" id="UP000663829">
    <property type="component" value="Unassembled WGS sequence"/>
</dbReference>
<dbReference type="Proteomes" id="UP000677228">
    <property type="component" value="Unassembled WGS sequence"/>
</dbReference>
<dbReference type="PANTHER" id="PTHR21615">
    <property type="entry name" value="CYCLIN N-TERMINAL DOMAIN-CONTAINING PROTEIN 1"/>
    <property type="match status" value="1"/>
</dbReference>
<keyword evidence="5" id="KW-1185">Reference proteome</keyword>
<dbReference type="InterPro" id="IPR036915">
    <property type="entry name" value="Cyclin-like_sf"/>
</dbReference>
<evidence type="ECO:0000313" key="5">
    <source>
        <dbReference type="Proteomes" id="UP000663829"/>
    </source>
</evidence>
<dbReference type="Proteomes" id="UP000681722">
    <property type="component" value="Unassembled WGS sequence"/>
</dbReference>
<comment type="caution">
    <text evidence="2">The sequence shown here is derived from an EMBL/GenBank/DDBJ whole genome shotgun (WGS) entry which is preliminary data.</text>
</comment>
<reference evidence="2" key="1">
    <citation type="submission" date="2021-02" db="EMBL/GenBank/DDBJ databases">
        <authorList>
            <person name="Nowell W R."/>
        </authorList>
    </citation>
    <scope>NUCLEOTIDE SEQUENCE</scope>
</reference>
<gene>
    <name evidence="2" type="ORF">GPM918_LOCUS8455</name>
    <name evidence="1" type="ORF">OVA965_LOCUS1861</name>
    <name evidence="4" type="ORF">SRO942_LOCUS8455</name>
    <name evidence="3" type="ORF">TMI583_LOCUS1861</name>
</gene>
<dbReference type="EMBL" id="CAJOBC010001473">
    <property type="protein sequence ID" value="CAF3680548.1"/>
    <property type="molecule type" value="Genomic_DNA"/>
</dbReference>
<dbReference type="EMBL" id="CAJOBA010000370">
    <property type="protein sequence ID" value="CAF3526703.1"/>
    <property type="molecule type" value="Genomic_DNA"/>
</dbReference>
<dbReference type="EMBL" id="CAJNOK010000370">
    <property type="protein sequence ID" value="CAF0748379.1"/>
    <property type="molecule type" value="Genomic_DNA"/>
</dbReference>
<dbReference type="OrthoDB" id="9983043at2759"/>
<dbReference type="Proteomes" id="UP000682733">
    <property type="component" value="Unassembled WGS sequence"/>
</dbReference>
<evidence type="ECO:0000313" key="2">
    <source>
        <dbReference type="EMBL" id="CAF0897498.1"/>
    </source>
</evidence>
<name>A0A813ZCL1_9BILA</name>
<evidence type="ECO:0000313" key="4">
    <source>
        <dbReference type="EMBL" id="CAF3680548.1"/>
    </source>
</evidence>
<dbReference type="PANTHER" id="PTHR21615:SF2">
    <property type="entry name" value="CYCLIN N-TERMINAL DOMAIN-CONTAINING PROTEIN 1"/>
    <property type="match status" value="1"/>
</dbReference>
<dbReference type="GO" id="GO:0007131">
    <property type="term" value="P:reciprocal meiotic recombination"/>
    <property type="evidence" value="ECO:0007669"/>
    <property type="project" value="TreeGrafter"/>
</dbReference>
<sequence>MFTAPITNDSEYLKIFISDADIEYKENANISFCSKTMGEYLYKVSHEFNLDDDVFFISVELLNKYLTMSIISTFGDGNAVTDEEQNVDEQLSDQQILDKATLSSEQYIQNKHLLATACLQIAAKACQKFVDNPRLEEYLQEIEIQEITKDNLLETEIKILKTIHYQIPIHIPHVFISYFLRFFNDEISPCKFFNYERFHNLSMVILLHIYLKWDLLIKKLARIENGLTDVTEEQTDIISHRLKDCLLLGSSTILAASKISGLDSKLHNKIINLFVQYLGFNPMRIYISEFIIKESISDDNITDVMETKEDEEITQTEPILTHMTAS</sequence>
<dbReference type="SUPFAM" id="SSF47954">
    <property type="entry name" value="Cyclin-like"/>
    <property type="match status" value="1"/>
</dbReference>
<dbReference type="Gene3D" id="1.10.472.10">
    <property type="entry name" value="Cyclin-like"/>
    <property type="match status" value="1"/>
</dbReference>
<organism evidence="2 5">
    <name type="scientific">Didymodactylos carnosus</name>
    <dbReference type="NCBI Taxonomy" id="1234261"/>
    <lineage>
        <taxon>Eukaryota</taxon>
        <taxon>Metazoa</taxon>
        <taxon>Spiralia</taxon>
        <taxon>Gnathifera</taxon>
        <taxon>Rotifera</taxon>
        <taxon>Eurotatoria</taxon>
        <taxon>Bdelloidea</taxon>
        <taxon>Philodinida</taxon>
        <taxon>Philodinidae</taxon>
        <taxon>Didymodactylos</taxon>
    </lineage>
</organism>